<dbReference type="Proteomes" id="UP000604117">
    <property type="component" value="Unassembled WGS sequence"/>
</dbReference>
<dbReference type="EMBL" id="BONE01000082">
    <property type="protein sequence ID" value="GIF77211.1"/>
    <property type="molecule type" value="Genomic_DNA"/>
</dbReference>
<dbReference type="PROSITE" id="PS51186">
    <property type="entry name" value="GNAT"/>
    <property type="match status" value="1"/>
</dbReference>
<reference evidence="2 3" key="1">
    <citation type="submission" date="2021-01" db="EMBL/GenBank/DDBJ databases">
        <title>Whole genome shotgun sequence of Asanoa siamensis NBRC 107932.</title>
        <authorList>
            <person name="Komaki H."/>
            <person name="Tamura T."/>
        </authorList>
    </citation>
    <scope>NUCLEOTIDE SEQUENCE [LARGE SCALE GENOMIC DNA]</scope>
    <source>
        <strain evidence="2 3">NBRC 107932</strain>
    </source>
</reference>
<organism evidence="2 3">
    <name type="scientific">Asanoa siamensis</name>
    <dbReference type="NCBI Taxonomy" id="926357"/>
    <lineage>
        <taxon>Bacteria</taxon>
        <taxon>Bacillati</taxon>
        <taxon>Actinomycetota</taxon>
        <taxon>Actinomycetes</taxon>
        <taxon>Micromonosporales</taxon>
        <taxon>Micromonosporaceae</taxon>
        <taxon>Asanoa</taxon>
    </lineage>
</organism>
<dbReference type="RefSeq" id="WP_203718064.1">
    <property type="nucleotide sequence ID" value="NZ_BONE01000082.1"/>
</dbReference>
<evidence type="ECO:0000259" key="1">
    <source>
        <dbReference type="PROSITE" id="PS51186"/>
    </source>
</evidence>
<dbReference type="Pfam" id="PF00583">
    <property type="entry name" value="Acetyltransf_1"/>
    <property type="match status" value="1"/>
</dbReference>
<protein>
    <recommendedName>
        <fullName evidence="1">N-acetyltransferase domain-containing protein</fullName>
    </recommendedName>
</protein>
<dbReference type="SUPFAM" id="SSF55729">
    <property type="entry name" value="Acyl-CoA N-acyltransferases (Nat)"/>
    <property type="match status" value="1"/>
</dbReference>
<evidence type="ECO:0000313" key="2">
    <source>
        <dbReference type="EMBL" id="GIF77211.1"/>
    </source>
</evidence>
<keyword evidence="3" id="KW-1185">Reference proteome</keyword>
<dbReference type="Gene3D" id="3.40.630.30">
    <property type="match status" value="1"/>
</dbReference>
<comment type="caution">
    <text evidence="2">The sequence shown here is derived from an EMBL/GenBank/DDBJ whole genome shotgun (WGS) entry which is preliminary data.</text>
</comment>
<evidence type="ECO:0000313" key="3">
    <source>
        <dbReference type="Proteomes" id="UP000604117"/>
    </source>
</evidence>
<dbReference type="InterPro" id="IPR016181">
    <property type="entry name" value="Acyl_CoA_acyltransferase"/>
</dbReference>
<dbReference type="InterPro" id="IPR000182">
    <property type="entry name" value="GNAT_dom"/>
</dbReference>
<name>A0ABQ4D127_9ACTN</name>
<accession>A0ABQ4D127</accession>
<sequence>MDLTTIAERVEAEVTELLGAVTPDQARAALGMAVEHIGGGVVISLRDDPTGGHFNRVLGLGITEPVTARVVAGVLDFHRRQGSPACTFQIPPHLLPADWDDIVAAHGLIPGSTTVKFAGEVDAVKPASTDLRVGPVGDDEIDTWSALVWELFGVPGPDFPAVTAAAARTRNYQAFAAWDGAEMVAVAALYVNGEAGQLNSAATRETHRRRGVQAALIAARTAHAAGAGCRWVVSETGKPRTEGGNPSLNNMARAGLTPLYDRPEWVWRPDVQVR</sequence>
<gene>
    <name evidence="2" type="ORF">Asi02nite_67290</name>
</gene>
<proteinExistence type="predicted"/>
<feature type="domain" description="N-acetyltransferase" evidence="1">
    <location>
        <begin position="131"/>
        <end position="274"/>
    </location>
</feature>